<evidence type="ECO:0000313" key="1">
    <source>
        <dbReference type="EMBL" id="KAI9509409.1"/>
    </source>
</evidence>
<dbReference type="EMBL" id="JAGFNK010000065">
    <property type="protein sequence ID" value="KAI9509409.1"/>
    <property type="molecule type" value="Genomic_DNA"/>
</dbReference>
<keyword evidence="2" id="KW-1185">Reference proteome</keyword>
<accession>A0ACC0UEC8</accession>
<proteinExistence type="predicted"/>
<sequence length="527" mass="57277">MYGRSRLARRGDGPNTFKEKQRKNQFAISRISSPESTTRTAAVAQTPSLRSTKRGRLYGLNSRFDRMMQEVGLASRAPTSLLPHRRRAYSRSSSITNHDLPKTPSEASNIFEHSSSKVGECFVAATPKIWPSDATRRKSAHLNLSQVVKKRDQVNVESPPKLPEWLNNTLVTLPYDHAVRCLALSPDRPIRTDHIDGKSEASDEGSVFTFQAPAEGHHPVNHTGNEGQSRTDVATFRFAHDGSLVFQGANPTASLVSTIPFSTPGPGWAIHEALEACYPRRPFSAIAMPRLTGTGTQSAMDKPLPFSTPGPFVPARAINDPLLDYSPAASHHVSCDKMWPVVERNGAPSFPGPCATGLDRLNAPPYPIQGENGQLLEPFSFTLNDVAGSLASLDTISPTVYYSTVTEKPSSPAPESEPISPKDRSVVDTSPRGFTWGSPTAVTRWPGAMDTTICGAFPQILSPNLSSPISDTESSLIIHKRHKTGADMQLPVTPPPSGRLHPDPDFDWISWDAGTRNPEVLGSIESV</sequence>
<reference evidence="1" key="1">
    <citation type="submission" date="2021-03" db="EMBL/GenBank/DDBJ databases">
        <title>Evolutionary priming and transition to the ectomycorrhizal habit in an iconic lineage of mushroom-forming fungi: is preadaptation a requirement?</title>
        <authorList>
            <consortium name="DOE Joint Genome Institute"/>
            <person name="Looney B.P."/>
            <person name="Miyauchi S."/>
            <person name="Morin E."/>
            <person name="Drula E."/>
            <person name="Courty P.E."/>
            <person name="Chicoki N."/>
            <person name="Fauchery L."/>
            <person name="Kohler A."/>
            <person name="Kuo A."/>
            <person name="LaButti K."/>
            <person name="Pangilinan J."/>
            <person name="Lipzen A."/>
            <person name="Riley R."/>
            <person name="Andreopoulos W."/>
            <person name="He G."/>
            <person name="Johnson J."/>
            <person name="Barry K.W."/>
            <person name="Grigoriev I.V."/>
            <person name="Nagy L."/>
            <person name="Hibbett D."/>
            <person name="Henrissat B."/>
            <person name="Matheny P.B."/>
            <person name="Labbe J."/>
            <person name="Martin A.F."/>
        </authorList>
    </citation>
    <scope>NUCLEOTIDE SEQUENCE</scope>
    <source>
        <strain evidence="1">BPL698</strain>
    </source>
</reference>
<protein>
    <submittedName>
        <fullName evidence="1">Uncharacterized protein</fullName>
    </submittedName>
</protein>
<name>A0ACC0UEC8_9AGAM</name>
<comment type="caution">
    <text evidence="1">The sequence shown here is derived from an EMBL/GenBank/DDBJ whole genome shotgun (WGS) entry which is preliminary data.</text>
</comment>
<gene>
    <name evidence="1" type="ORF">F5148DRAFT_1187803</name>
</gene>
<organism evidence="1 2">
    <name type="scientific">Russula earlei</name>
    <dbReference type="NCBI Taxonomy" id="71964"/>
    <lineage>
        <taxon>Eukaryota</taxon>
        <taxon>Fungi</taxon>
        <taxon>Dikarya</taxon>
        <taxon>Basidiomycota</taxon>
        <taxon>Agaricomycotina</taxon>
        <taxon>Agaricomycetes</taxon>
        <taxon>Russulales</taxon>
        <taxon>Russulaceae</taxon>
        <taxon>Russula</taxon>
    </lineage>
</organism>
<dbReference type="Proteomes" id="UP001207468">
    <property type="component" value="Unassembled WGS sequence"/>
</dbReference>
<evidence type="ECO:0000313" key="2">
    <source>
        <dbReference type="Proteomes" id="UP001207468"/>
    </source>
</evidence>